<evidence type="ECO:0000313" key="3">
    <source>
        <dbReference type="Proteomes" id="UP001266305"/>
    </source>
</evidence>
<evidence type="ECO:0000313" key="2">
    <source>
        <dbReference type="EMBL" id="KAK2094067.1"/>
    </source>
</evidence>
<accession>A0ABQ9UAH1</accession>
<gene>
    <name evidence="2" type="ORF">P7K49_027805</name>
</gene>
<protein>
    <submittedName>
        <fullName evidence="2">Uncharacterized protein</fullName>
    </submittedName>
</protein>
<evidence type="ECO:0000256" key="1">
    <source>
        <dbReference type="SAM" id="MobiDB-lite"/>
    </source>
</evidence>
<feature type="non-terminal residue" evidence="2">
    <location>
        <position position="1"/>
    </location>
</feature>
<dbReference type="Proteomes" id="UP001266305">
    <property type="component" value="Unassembled WGS sequence"/>
</dbReference>
<organism evidence="2 3">
    <name type="scientific">Saguinus oedipus</name>
    <name type="common">Cotton-top tamarin</name>
    <name type="synonym">Oedipomidas oedipus</name>
    <dbReference type="NCBI Taxonomy" id="9490"/>
    <lineage>
        <taxon>Eukaryota</taxon>
        <taxon>Metazoa</taxon>
        <taxon>Chordata</taxon>
        <taxon>Craniata</taxon>
        <taxon>Vertebrata</taxon>
        <taxon>Euteleostomi</taxon>
        <taxon>Mammalia</taxon>
        <taxon>Eutheria</taxon>
        <taxon>Euarchontoglires</taxon>
        <taxon>Primates</taxon>
        <taxon>Haplorrhini</taxon>
        <taxon>Platyrrhini</taxon>
        <taxon>Cebidae</taxon>
        <taxon>Callitrichinae</taxon>
        <taxon>Saguinus</taxon>
    </lineage>
</organism>
<name>A0ABQ9UAH1_SAGOE</name>
<feature type="region of interest" description="Disordered" evidence="1">
    <location>
        <begin position="1"/>
        <end position="21"/>
    </location>
</feature>
<sequence>KTEESPCMGAEKQQTPKRSGCVENVSSAARLRCMRDRRGDALSPLLEAILGGWVMPGGTFPAPVREQLLGSTVEALPRMRMAGLLRLEHEAGLESLVAPQGV</sequence>
<reference evidence="2 3" key="1">
    <citation type="submission" date="2023-05" db="EMBL/GenBank/DDBJ databases">
        <title>B98-5 Cell Line De Novo Hybrid Assembly: An Optical Mapping Approach.</title>
        <authorList>
            <person name="Kananen K."/>
            <person name="Auerbach J.A."/>
            <person name="Kautto E."/>
            <person name="Blachly J.S."/>
        </authorList>
    </citation>
    <scope>NUCLEOTIDE SEQUENCE [LARGE SCALE GENOMIC DNA]</scope>
    <source>
        <strain evidence="2">B95-8</strain>
        <tissue evidence="2">Cell line</tissue>
    </source>
</reference>
<proteinExistence type="predicted"/>
<keyword evidence="3" id="KW-1185">Reference proteome</keyword>
<comment type="caution">
    <text evidence="2">The sequence shown here is derived from an EMBL/GenBank/DDBJ whole genome shotgun (WGS) entry which is preliminary data.</text>
</comment>
<dbReference type="EMBL" id="JASSZA010000014">
    <property type="protein sequence ID" value="KAK2094067.1"/>
    <property type="molecule type" value="Genomic_DNA"/>
</dbReference>